<comment type="caution">
    <text evidence="6">The sequence shown here is derived from an EMBL/GenBank/DDBJ whole genome shotgun (WGS) entry which is preliminary data.</text>
</comment>
<dbReference type="Gene3D" id="3.40.190.290">
    <property type="match status" value="1"/>
</dbReference>
<gene>
    <name evidence="6" type="ORF">ATL39_1240</name>
</gene>
<feature type="domain" description="HTH lysR-type" evidence="5">
    <location>
        <begin position="1"/>
        <end position="58"/>
    </location>
</feature>
<dbReference type="Gene3D" id="1.10.10.10">
    <property type="entry name" value="Winged helix-like DNA-binding domain superfamily/Winged helix DNA-binding domain"/>
    <property type="match status" value="1"/>
</dbReference>
<keyword evidence="7" id="KW-1185">Reference proteome</keyword>
<dbReference type="OrthoDB" id="9803735at2"/>
<evidence type="ECO:0000313" key="6">
    <source>
        <dbReference type="EMBL" id="RKD75541.1"/>
    </source>
</evidence>
<dbReference type="PANTHER" id="PTHR30419">
    <property type="entry name" value="HTH-TYPE TRANSCRIPTIONAL REGULATOR YBHD"/>
    <property type="match status" value="1"/>
</dbReference>
<dbReference type="PANTHER" id="PTHR30419:SF8">
    <property type="entry name" value="NITROGEN ASSIMILATION TRANSCRIPTIONAL ACTIVATOR-RELATED"/>
    <property type="match status" value="1"/>
</dbReference>
<dbReference type="GO" id="GO:0003700">
    <property type="term" value="F:DNA-binding transcription factor activity"/>
    <property type="evidence" value="ECO:0007669"/>
    <property type="project" value="InterPro"/>
</dbReference>
<evidence type="ECO:0000256" key="4">
    <source>
        <dbReference type="ARBA" id="ARBA00023163"/>
    </source>
</evidence>
<reference evidence="6 7" key="1">
    <citation type="submission" date="2018-09" db="EMBL/GenBank/DDBJ databases">
        <title>Genomic Encyclopedia of Archaeal and Bacterial Type Strains, Phase II (KMG-II): from individual species to whole genera.</title>
        <authorList>
            <person name="Goeker M."/>
        </authorList>
    </citation>
    <scope>NUCLEOTIDE SEQUENCE [LARGE SCALE GENOMIC DNA]</scope>
    <source>
        <strain evidence="6 7">DSM 17008</strain>
    </source>
</reference>
<protein>
    <submittedName>
        <fullName evidence="6">DNA-binding transcriptional LysR family regulator</fullName>
    </submittedName>
</protein>
<dbReference type="AlphaFoldDB" id="A0A419V6R4"/>
<keyword evidence="2" id="KW-0805">Transcription regulation</keyword>
<dbReference type="FunFam" id="1.10.10.10:FF:000001">
    <property type="entry name" value="LysR family transcriptional regulator"/>
    <property type="match status" value="1"/>
</dbReference>
<dbReference type="PRINTS" id="PR00039">
    <property type="entry name" value="HTHLYSR"/>
</dbReference>
<name>A0A419V6R4_9BACL</name>
<comment type="similarity">
    <text evidence="1">Belongs to the LysR transcriptional regulatory family.</text>
</comment>
<dbReference type="Pfam" id="PF03466">
    <property type="entry name" value="LysR_substrate"/>
    <property type="match status" value="1"/>
</dbReference>
<sequence length="290" mass="32279">MESRALEYFREVAVCRSFTKAAASLRIAQPAVSRAVRQLEEELGVRLLIRDKRQIRLTKAGEKLYGHAIDMHRLLTKAKSDVLNMQDLTQGEVEIGLPSMAGSYYFPDQITRFLKAYPGLSVSIYEAGTSAIEEAIINGEIELGTIVTDEGRKSSSQLTIHPFLATQMVAVVPLDHPFASRTSVSHEEVAEEPLILFKEGYYQRKVVDQISEKAGRPVHLAFETNQLSMAKSLTERGLGITIFLEMVIQDDEKLAGVPLDPPVWLTLALAHRQKESLSPANKAFLQFLLA</sequence>
<keyword evidence="3 6" id="KW-0238">DNA-binding</keyword>
<dbReference type="RefSeq" id="WP_120192412.1">
    <property type="nucleotide sequence ID" value="NZ_RAPK01000007.1"/>
</dbReference>
<dbReference type="EMBL" id="RAPK01000007">
    <property type="protein sequence ID" value="RKD75541.1"/>
    <property type="molecule type" value="Genomic_DNA"/>
</dbReference>
<accession>A0A419V6R4</accession>
<dbReference type="GO" id="GO:0003677">
    <property type="term" value="F:DNA binding"/>
    <property type="evidence" value="ECO:0007669"/>
    <property type="project" value="UniProtKB-KW"/>
</dbReference>
<dbReference type="PROSITE" id="PS50931">
    <property type="entry name" value="HTH_LYSR"/>
    <property type="match status" value="1"/>
</dbReference>
<evidence type="ECO:0000256" key="3">
    <source>
        <dbReference type="ARBA" id="ARBA00023125"/>
    </source>
</evidence>
<dbReference type="Pfam" id="PF00126">
    <property type="entry name" value="HTH_1"/>
    <property type="match status" value="1"/>
</dbReference>
<dbReference type="GO" id="GO:0005829">
    <property type="term" value="C:cytosol"/>
    <property type="evidence" value="ECO:0007669"/>
    <property type="project" value="TreeGrafter"/>
</dbReference>
<organism evidence="6 7">
    <name type="scientific">Sinobaca qinghaiensis</name>
    <dbReference type="NCBI Taxonomy" id="342944"/>
    <lineage>
        <taxon>Bacteria</taxon>
        <taxon>Bacillati</taxon>
        <taxon>Bacillota</taxon>
        <taxon>Bacilli</taxon>
        <taxon>Bacillales</taxon>
        <taxon>Sporolactobacillaceae</taxon>
        <taxon>Sinobaca</taxon>
    </lineage>
</organism>
<dbReference type="CDD" id="cd05466">
    <property type="entry name" value="PBP2_LTTR_substrate"/>
    <property type="match status" value="1"/>
</dbReference>
<evidence type="ECO:0000256" key="2">
    <source>
        <dbReference type="ARBA" id="ARBA00023015"/>
    </source>
</evidence>
<dbReference type="SUPFAM" id="SSF53850">
    <property type="entry name" value="Periplasmic binding protein-like II"/>
    <property type="match status" value="1"/>
</dbReference>
<keyword evidence="4" id="KW-0804">Transcription</keyword>
<evidence type="ECO:0000259" key="5">
    <source>
        <dbReference type="PROSITE" id="PS50931"/>
    </source>
</evidence>
<proteinExistence type="inferred from homology"/>
<dbReference type="SUPFAM" id="SSF46785">
    <property type="entry name" value="Winged helix' DNA-binding domain"/>
    <property type="match status" value="1"/>
</dbReference>
<dbReference type="InterPro" id="IPR036390">
    <property type="entry name" value="WH_DNA-bd_sf"/>
</dbReference>
<dbReference type="InterPro" id="IPR000847">
    <property type="entry name" value="LysR_HTH_N"/>
</dbReference>
<dbReference type="InterPro" id="IPR036388">
    <property type="entry name" value="WH-like_DNA-bd_sf"/>
</dbReference>
<dbReference type="InterPro" id="IPR005119">
    <property type="entry name" value="LysR_subst-bd"/>
</dbReference>
<dbReference type="InterPro" id="IPR050950">
    <property type="entry name" value="HTH-type_LysR_regulators"/>
</dbReference>
<evidence type="ECO:0000256" key="1">
    <source>
        <dbReference type="ARBA" id="ARBA00009437"/>
    </source>
</evidence>
<evidence type="ECO:0000313" key="7">
    <source>
        <dbReference type="Proteomes" id="UP000285120"/>
    </source>
</evidence>
<dbReference type="Proteomes" id="UP000285120">
    <property type="component" value="Unassembled WGS sequence"/>
</dbReference>